<dbReference type="AlphaFoldDB" id="A0A1H3UI30"/>
<organism evidence="1 2">
    <name type="scientific">Jannaschia faecimaris</name>
    <dbReference type="NCBI Taxonomy" id="1244108"/>
    <lineage>
        <taxon>Bacteria</taxon>
        <taxon>Pseudomonadati</taxon>
        <taxon>Pseudomonadota</taxon>
        <taxon>Alphaproteobacteria</taxon>
        <taxon>Rhodobacterales</taxon>
        <taxon>Roseobacteraceae</taxon>
        <taxon>Jannaschia</taxon>
    </lineage>
</organism>
<keyword evidence="2" id="KW-1185">Reference proteome</keyword>
<gene>
    <name evidence="1" type="ORF">SAMN05444004_13410</name>
</gene>
<evidence type="ECO:0000313" key="1">
    <source>
        <dbReference type="EMBL" id="SDZ61465.1"/>
    </source>
</evidence>
<name>A0A1H3UI30_9RHOB</name>
<reference evidence="2" key="1">
    <citation type="submission" date="2016-10" db="EMBL/GenBank/DDBJ databases">
        <authorList>
            <person name="Varghese N."/>
            <person name="Submissions S."/>
        </authorList>
    </citation>
    <scope>NUCLEOTIDE SEQUENCE [LARGE SCALE GENOMIC DNA]</scope>
    <source>
        <strain evidence="2">DSM 100420</strain>
    </source>
</reference>
<dbReference type="Proteomes" id="UP000198914">
    <property type="component" value="Unassembled WGS sequence"/>
</dbReference>
<accession>A0A1H3UI30</accession>
<protein>
    <submittedName>
        <fullName evidence="1">Uncharacterized protein</fullName>
    </submittedName>
</protein>
<proteinExistence type="predicted"/>
<dbReference type="EMBL" id="FNPX01000034">
    <property type="protein sequence ID" value="SDZ61465.1"/>
    <property type="molecule type" value="Genomic_DNA"/>
</dbReference>
<evidence type="ECO:0000313" key="2">
    <source>
        <dbReference type="Proteomes" id="UP000198914"/>
    </source>
</evidence>
<sequence>MTGRNRDQFLADRQETDLKDPEATLADFEAGRRDYRFALNESAVLEGVTAAMTADQEAVFEVRL</sequence>